<evidence type="ECO:0000259" key="3">
    <source>
        <dbReference type="PROSITE" id="PS51387"/>
    </source>
</evidence>
<dbReference type="STRING" id="546871.SAMN04488543_3346"/>
<gene>
    <name evidence="4" type="ORF">SAMN04488543_3346</name>
</gene>
<organism evidence="4 5">
    <name type="scientific">Friedmanniella luteola</name>
    <dbReference type="NCBI Taxonomy" id="546871"/>
    <lineage>
        <taxon>Bacteria</taxon>
        <taxon>Bacillati</taxon>
        <taxon>Actinomycetota</taxon>
        <taxon>Actinomycetes</taxon>
        <taxon>Propionibacteriales</taxon>
        <taxon>Nocardioidaceae</taxon>
        <taxon>Friedmanniella</taxon>
    </lineage>
</organism>
<feature type="domain" description="FAD-binding PCMH-type" evidence="3">
    <location>
        <begin position="39"/>
        <end position="218"/>
    </location>
</feature>
<dbReference type="InterPro" id="IPR016171">
    <property type="entry name" value="Vanillyl_alc_oxidase_C-sub2"/>
</dbReference>
<protein>
    <submittedName>
        <fullName evidence="4">Decaprenylphospho-beta-D-ribofuranose 2-oxidase</fullName>
    </submittedName>
</protein>
<dbReference type="Gene3D" id="1.10.45.10">
    <property type="entry name" value="Vanillyl-alcohol Oxidase, Chain A, domain 4"/>
    <property type="match status" value="1"/>
</dbReference>
<dbReference type="InterPro" id="IPR036318">
    <property type="entry name" value="FAD-bd_PCMH-like_sf"/>
</dbReference>
<dbReference type="OrthoDB" id="143770at2"/>
<dbReference type="PROSITE" id="PS51387">
    <property type="entry name" value="FAD_PCMH"/>
    <property type="match status" value="1"/>
</dbReference>
<dbReference type="Pfam" id="PF01565">
    <property type="entry name" value="FAD_binding_4"/>
    <property type="match status" value="1"/>
</dbReference>
<feature type="region of interest" description="Disordered" evidence="2">
    <location>
        <begin position="1"/>
        <end position="22"/>
    </location>
</feature>
<dbReference type="GO" id="GO:0016020">
    <property type="term" value="C:membrane"/>
    <property type="evidence" value="ECO:0007669"/>
    <property type="project" value="InterPro"/>
</dbReference>
<dbReference type="RefSeq" id="WP_091414212.1">
    <property type="nucleotide sequence ID" value="NZ_LT629749.1"/>
</dbReference>
<dbReference type="Pfam" id="PF04030">
    <property type="entry name" value="ALO"/>
    <property type="match status" value="1"/>
</dbReference>
<dbReference type="EMBL" id="LT629749">
    <property type="protein sequence ID" value="SDT22218.1"/>
    <property type="molecule type" value="Genomic_DNA"/>
</dbReference>
<dbReference type="GO" id="GO:0003885">
    <property type="term" value="F:D-arabinono-1,4-lactone oxidase activity"/>
    <property type="evidence" value="ECO:0007669"/>
    <property type="project" value="InterPro"/>
</dbReference>
<dbReference type="SUPFAM" id="SSF56176">
    <property type="entry name" value="FAD-binding/transporter-associated domain-like"/>
    <property type="match status" value="1"/>
</dbReference>
<dbReference type="Gene3D" id="3.30.465.10">
    <property type="match status" value="1"/>
</dbReference>
<evidence type="ECO:0000313" key="4">
    <source>
        <dbReference type="EMBL" id="SDT22218.1"/>
    </source>
</evidence>
<accession>A0A1H1YKZ7</accession>
<evidence type="ECO:0000256" key="1">
    <source>
        <dbReference type="ARBA" id="ARBA00023002"/>
    </source>
</evidence>
<evidence type="ECO:0000313" key="5">
    <source>
        <dbReference type="Proteomes" id="UP000199092"/>
    </source>
</evidence>
<reference evidence="4 5" key="1">
    <citation type="submission" date="2016-10" db="EMBL/GenBank/DDBJ databases">
        <authorList>
            <person name="de Groot N.N."/>
        </authorList>
    </citation>
    <scope>NUCLEOTIDE SEQUENCE [LARGE SCALE GENOMIC DNA]</scope>
    <source>
        <strain evidence="4 5">DSM 21741</strain>
    </source>
</reference>
<evidence type="ECO:0000256" key="2">
    <source>
        <dbReference type="SAM" id="MobiDB-lite"/>
    </source>
</evidence>
<dbReference type="AlphaFoldDB" id="A0A1H1YKZ7"/>
<dbReference type="InterPro" id="IPR010031">
    <property type="entry name" value="FAD_lactone_oxidase-like"/>
</dbReference>
<dbReference type="InterPro" id="IPR006094">
    <property type="entry name" value="Oxid_FAD_bind_N"/>
</dbReference>
<name>A0A1H1YKZ7_9ACTN</name>
<dbReference type="Proteomes" id="UP000199092">
    <property type="component" value="Chromosome I"/>
</dbReference>
<keyword evidence="1" id="KW-0560">Oxidoreductase</keyword>
<proteinExistence type="predicted"/>
<dbReference type="InterPro" id="IPR016166">
    <property type="entry name" value="FAD-bd_PCMH"/>
</dbReference>
<keyword evidence="5" id="KW-1185">Reference proteome</keyword>
<dbReference type="InterPro" id="IPR016169">
    <property type="entry name" value="FAD-bd_PCMH_sub2"/>
</dbReference>
<dbReference type="GO" id="GO:0071949">
    <property type="term" value="F:FAD binding"/>
    <property type="evidence" value="ECO:0007669"/>
    <property type="project" value="InterPro"/>
</dbReference>
<sequence>MNDFPATAADPDVPAIRPSLPESQPAIPQKFVELHGWGRAGSSMSHLAQIDSLADAVSALRTSGGRGVTPRGLGRSYGDAAQNAGGVTLDLTKLDKVLAVDAASEPATVTVQAGVSLDALMRTLLPFGLWVPVLPGTRQVTIGGAIAADVHGKNHHTQGSFGNHVLSLDLLTADGEVRTLTPTGSPGVDEGGRLFWATIGGMGLTGAIISATVAVQRTETAYFSVDTDRCSDIDDLMAKMTDGDDAYTYSVAWFDAVTRGKHMGRAVLTRGDKATLADLDPKKRRDPLKFVAPSFGTIPEVFPNRMVNRLTAKAFSEFWYRKAPAHRVGELQNITSFFHPLDIVAEWNRVYGPHGFLQYQFVVPFTEAEAFRRCFEMIVTSGHLSCLNVLKRFGPGNPSPLSFPMPGWTLTVDLPIEHGLDKLCDALDAEVVGAGGRVYLAKDSRLGADTFRAMYPRLDDFLAVRREVDPSGLFNSDLARRLHL</sequence>
<dbReference type="InterPro" id="IPR007173">
    <property type="entry name" value="ALO_C"/>
</dbReference>
<dbReference type="PANTHER" id="PTHR43762">
    <property type="entry name" value="L-GULONOLACTONE OXIDASE"/>
    <property type="match status" value="1"/>
</dbReference>
<dbReference type="PANTHER" id="PTHR43762:SF1">
    <property type="entry name" value="D-ARABINONO-1,4-LACTONE OXIDASE"/>
    <property type="match status" value="1"/>
</dbReference>